<proteinExistence type="predicted"/>
<reference evidence="1" key="1">
    <citation type="submission" date="2021-06" db="EMBL/GenBank/DDBJ databases">
        <authorList>
            <person name="Kallberg Y."/>
            <person name="Tangrot J."/>
            <person name="Rosling A."/>
        </authorList>
    </citation>
    <scope>NUCLEOTIDE SEQUENCE</scope>
    <source>
        <strain evidence="1">FL966</strain>
    </source>
</reference>
<feature type="non-terminal residue" evidence="1">
    <location>
        <position position="1"/>
    </location>
</feature>
<keyword evidence="2" id="KW-1185">Reference proteome</keyword>
<dbReference type="Proteomes" id="UP000789759">
    <property type="component" value="Unassembled WGS sequence"/>
</dbReference>
<comment type="caution">
    <text evidence="1">The sequence shown here is derived from an EMBL/GenBank/DDBJ whole genome shotgun (WGS) entry which is preliminary data.</text>
</comment>
<accession>A0A9N9K1J1</accession>
<gene>
    <name evidence="1" type="ORF">CPELLU_LOCUS17988</name>
</gene>
<sequence length="52" mass="5858">QYSSKHGQPRKQVDKTLLAAVLSNFRVAKNVVDYNLSDDKISNLHNVQSDSK</sequence>
<evidence type="ECO:0000313" key="2">
    <source>
        <dbReference type="Proteomes" id="UP000789759"/>
    </source>
</evidence>
<organism evidence="1 2">
    <name type="scientific">Cetraspora pellucida</name>
    <dbReference type="NCBI Taxonomy" id="1433469"/>
    <lineage>
        <taxon>Eukaryota</taxon>
        <taxon>Fungi</taxon>
        <taxon>Fungi incertae sedis</taxon>
        <taxon>Mucoromycota</taxon>
        <taxon>Glomeromycotina</taxon>
        <taxon>Glomeromycetes</taxon>
        <taxon>Diversisporales</taxon>
        <taxon>Gigasporaceae</taxon>
        <taxon>Cetraspora</taxon>
    </lineage>
</organism>
<dbReference type="OrthoDB" id="10407667at2759"/>
<name>A0A9N9K1J1_9GLOM</name>
<evidence type="ECO:0000313" key="1">
    <source>
        <dbReference type="EMBL" id="CAG8804260.1"/>
    </source>
</evidence>
<dbReference type="AlphaFoldDB" id="A0A9N9K1J1"/>
<dbReference type="EMBL" id="CAJVQA010033277">
    <property type="protein sequence ID" value="CAG8804260.1"/>
    <property type="molecule type" value="Genomic_DNA"/>
</dbReference>
<protein>
    <submittedName>
        <fullName evidence="1">20261_t:CDS:1</fullName>
    </submittedName>
</protein>